<dbReference type="Pfam" id="PF12625">
    <property type="entry name" value="Arabinose_bd"/>
    <property type="match status" value="1"/>
</dbReference>
<dbReference type="Gene3D" id="1.10.10.60">
    <property type="entry name" value="Homeodomain-like"/>
    <property type="match status" value="1"/>
</dbReference>
<keyword evidence="1" id="KW-0805">Transcription regulation</keyword>
<feature type="domain" description="HTH araC/xylS-type" evidence="4">
    <location>
        <begin position="227"/>
        <end position="325"/>
    </location>
</feature>
<dbReference type="Proteomes" id="UP000283633">
    <property type="component" value="Unassembled WGS sequence"/>
</dbReference>
<organism evidence="5 6">
    <name type="scientific">Lactiplantibacillus garii</name>
    <dbReference type="NCBI Taxonomy" id="2306423"/>
    <lineage>
        <taxon>Bacteria</taxon>
        <taxon>Bacillati</taxon>
        <taxon>Bacillota</taxon>
        <taxon>Bacilli</taxon>
        <taxon>Lactobacillales</taxon>
        <taxon>Lactobacillaceae</taxon>
        <taxon>Lactiplantibacillus</taxon>
    </lineage>
</organism>
<evidence type="ECO:0000313" key="6">
    <source>
        <dbReference type="Proteomes" id="UP000283633"/>
    </source>
</evidence>
<dbReference type="PANTHER" id="PTHR47894:SF1">
    <property type="entry name" value="HTH-TYPE TRANSCRIPTIONAL REGULATOR VQSM"/>
    <property type="match status" value="1"/>
</dbReference>
<dbReference type="InterPro" id="IPR032687">
    <property type="entry name" value="AraC-type_N"/>
</dbReference>
<dbReference type="GO" id="GO:0003700">
    <property type="term" value="F:DNA-binding transcription factor activity"/>
    <property type="evidence" value="ECO:0007669"/>
    <property type="project" value="InterPro"/>
</dbReference>
<sequence>MQKFVINGQYQQLLKQHGFNVGKVLKTARLPENLFTHEQIHLSEPDYYALMNAIAEQAPSSQTLVKLATYDGIETFAAPILAAYCSENGLKFIERLGQYKQLIGPVGYQIKTDQSTVTVTLKSLNDLPIASQFYVVSELLFLGHLLAKATETPITPLKITLTFPPVEQPLEQALGVQPVVGTTNSVTFRAADLALPFLTDNAALRSYLSPELKRRLSELEVDDSFSAQVRSALVDLLPAGASSIEAVADKLNVSKRTLQRKLKAEATSFQKQLNGVREMLAKSYLQNTALPADEIAYLLGYLEVNSFLRAFALWTGTSLSVYRERVTDEEH</sequence>
<dbReference type="RefSeq" id="WP_125073046.1">
    <property type="nucleotide sequence ID" value="NZ_QWZQ01000044.1"/>
</dbReference>
<evidence type="ECO:0000256" key="2">
    <source>
        <dbReference type="ARBA" id="ARBA00023125"/>
    </source>
</evidence>
<dbReference type="GO" id="GO:0005829">
    <property type="term" value="C:cytosol"/>
    <property type="evidence" value="ECO:0007669"/>
    <property type="project" value="TreeGrafter"/>
</dbReference>
<evidence type="ECO:0000259" key="4">
    <source>
        <dbReference type="PROSITE" id="PS01124"/>
    </source>
</evidence>
<dbReference type="Pfam" id="PF12833">
    <property type="entry name" value="HTH_18"/>
    <property type="match status" value="1"/>
</dbReference>
<keyword evidence="2" id="KW-0238">DNA-binding</keyword>
<name>A0A426D4R4_9LACO</name>
<protein>
    <submittedName>
        <fullName evidence="5">AraC family transcriptional regulator</fullName>
    </submittedName>
</protein>
<dbReference type="InterPro" id="IPR009057">
    <property type="entry name" value="Homeodomain-like_sf"/>
</dbReference>
<dbReference type="SMART" id="SM00342">
    <property type="entry name" value="HTH_ARAC"/>
    <property type="match status" value="1"/>
</dbReference>
<comment type="caution">
    <text evidence="5">The sequence shown here is derived from an EMBL/GenBank/DDBJ whole genome shotgun (WGS) entry which is preliminary data.</text>
</comment>
<dbReference type="AlphaFoldDB" id="A0A426D4R4"/>
<reference evidence="5 6" key="1">
    <citation type="submission" date="2018-08" db="EMBL/GenBank/DDBJ databases">
        <title>Genome Lactobacillus garii FI11369.</title>
        <authorList>
            <person name="Diaz M."/>
            <person name="Narbad A."/>
        </authorList>
    </citation>
    <scope>NUCLEOTIDE SEQUENCE [LARGE SCALE GENOMIC DNA]</scope>
    <source>
        <strain evidence="5 6">FI11369</strain>
    </source>
</reference>
<dbReference type="SUPFAM" id="SSF46689">
    <property type="entry name" value="Homeodomain-like"/>
    <property type="match status" value="1"/>
</dbReference>
<evidence type="ECO:0000256" key="3">
    <source>
        <dbReference type="ARBA" id="ARBA00023163"/>
    </source>
</evidence>
<keyword evidence="6" id="KW-1185">Reference proteome</keyword>
<dbReference type="PROSITE" id="PS01124">
    <property type="entry name" value="HTH_ARAC_FAMILY_2"/>
    <property type="match status" value="1"/>
</dbReference>
<dbReference type="EMBL" id="QWZQ01000044">
    <property type="protein sequence ID" value="RRK09655.1"/>
    <property type="molecule type" value="Genomic_DNA"/>
</dbReference>
<evidence type="ECO:0000256" key="1">
    <source>
        <dbReference type="ARBA" id="ARBA00023015"/>
    </source>
</evidence>
<dbReference type="InterPro" id="IPR018060">
    <property type="entry name" value="HTH_AraC"/>
</dbReference>
<dbReference type="GO" id="GO:0000976">
    <property type="term" value="F:transcription cis-regulatory region binding"/>
    <property type="evidence" value="ECO:0007669"/>
    <property type="project" value="TreeGrafter"/>
</dbReference>
<dbReference type="OrthoDB" id="5582699at2"/>
<keyword evidence="3" id="KW-0804">Transcription</keyword>
<gene>
    <name evidence="5" type="ORF">D1831_11400</name>
</gene>
<proteinExistence type="predicted"/>
<accession>A0A426D4R4</accession>
<dbReference type="PANTHER" id="PTHR47894">
    <property type="entry name" value="HTH-TYPE TRANSCRIPTIONAL REGULATOR GADX"/>
    <property type="match status" value="1"/>
</dbReference>
<evidence type="ECO:0000313" key="5">
    <source>
        <dbReference type="EMBL" id="RRK09655.1"/>
    </source>
</evidence>